<dbReference type="Proteomes" id="UP000308768">
    <property type="component" value="Unassembled WGS sequence"/>
</dbReference>
<dbReference type="OrthoDB" id="5210591at2759"/>
<name>A0A4U0WAP5_9PEZI</name>
<keyword evidence="2" id="KW-1185">Reference proteome</keyword>
<reference evidence="1 2" key="1">
    <citation type="submission" date="2017-03" db="EMBL/GenBank/DDBJ databases">
        <title>Genomes of endolithic fungi from Antarctica.</title>
        <authorList>
            <person name="Coleine C."/>
            <person name="Masonjones S."/>
            <person name="Stajich J.E."/>
        </authorList>
    </citation>
    <scope>NUCLEOTIDE SEQUENCE [LARGE SCALE GENOMIC DNA]</scope>
    <source>
        <strain evidence="1 2">CCFEE 5187</strain>
    </source>
</reference>
<gene>
    <name evidence="1" type="ORF">B0A49_11262</name>
</gene>
<organism evidence="1 2">
    <name type="scientific">Cryomyces minteri</name>
    <dbReference type="NCBI Taxonomy" id="331657"/>
    <lineage>
        <taxon>Eukaryota</taxon>
        <taxon>Fungi</taxon>
        <taxon>Dikarya</taxon>
        <taxon>Ascomycota</taxon>
        <taxon>Pezizomycotina</taxon>
        <taxon>Dothideomycetes</taxon>
        <taxon>Dothideomycetes incertae sedis</taxon>
        <taxon>Cryomyces</taxon>
    </lineage>
</organism>
<evidence type="ECO:0000313" key="1">
    <source>
        <dbReference type="EMBL" id="TKA59572.1"/>
    </source>
</evidence>
<proteinExistence type="predicted"/>
<dbReference type="AlphaFoldDB" id="A0A4U0WAP5"/>
<comment type="caution">
    <text evidence="1">The sequence shown here is derived from an EMBL/GenBank/DDBJ whole genome shotgun (WGS) entry which is preliminary data.</text>
</comment>
<evidence type="ECO:0000313" key="2">
    <source>
        <dbReference type="Proteomes" id="UP000308768"/>
    </source>
</evidence>
<sequence length="170" mass="18703">SLGSHVKDISSITATAFGFPHKVAAGTGSRSWREAYRSMLEGVLRDAEDALSHFLDEIKEPSLVILDLASERNVLVDEQTKQISGMLGCANAVWGDPLMANVFDGPSEAFLEGFGPRPSRVAGAEVRQLLYVMYRATVTIVTHYYRPAQECREFEARRLLTSALNQLTGI</sequence>
<dbReference type="EMBL" id="NAJN01001977">
    <property type="protein sequence ID" value="TKA59572.1"/>
    <property type="molecule type" value="Genomic_DNA"/>
</dbReference>
<protein>
    <submittedName>
        <fullName evidence="1">Uncharacterized protein</fullName>
    </submittedName>
</protein>
<feature type="non-terminal residue" evidence="1">
    <location>
        <position position="1"/>
    </location>
</feature>
<dbReference type="Gene3D" id="3.90.1200.10">
    <property type="match status" value="1"/>
</dbReference>
<accession>A0A4U0WAP5</accession>